<dbReference type="EMBL" id="BAAAYN010000117">
    <property type="protein sequence ID" value="GAA3399157.1"/>
    <property type="molecule type" value="Genomic_DNA"/>
</dbReference>
<protein>
    <submittedName>
        <fullName evidence="1">Uncharacterized protein</fullName>
    </submittedName>
</protein>
<organism evidence="1 2">
    <name type="scientific">Cryptosporangium minutisporangium</name>
    <dbReference type="NCBI Taxonomy" id="113569"/>
    <lineage>
        <taxon>Bacteria</taxon>
        <taxon>Bacillati</taxon>
        <taxon>Actinomycetota</taxon>
        <taxon>Actinomycetes</taxon>
        <taxon>Cryptosporangiales</taxon>
        <taxon>Cryptosporangiaceae</taxon>
        <taxon>Cryptosporangium</taxon>
    </lineage>
</organism>
<gene>
    <name evidence="1" type="ORF">GCM10020369_84290</name>
</gene>
<proteinExistence type="predicted"/>
<dbReference type="Proteomes" id="UP001501676">
    <property type="component" value="Unassembled WGS sequence"/>
</dbReference>
<name>A0ABP6TCZ8_9ACTN</name>
<reference evidence="2" key="1">
    <citation type="journal article" date="2019" name="Int. J. Syst. Evol. Microbiol.">
        <title>The Global Catalogue of Microorganisms (GCM) 10K type strain sequencing project: providing services to taxonomists for standard genome sequencing and annotation.</title>
        <authorList>
            <consortium name="The Broad Institute Genomics Platform"/>
            <consortium name="The Broad Institute Genome Sequencing Center for Infectious Disease"/>
            <person name="Wu L."/>
            <person name="Ma J."/>
        </authorList>
    </citation>
    <scope>NUCLEOTIDE SEQUENCE [LARGE SCALE GENOMIC DNA]</scope>
    <source>
        <strain evidence="2">JCM 9458</strain>
    </source>
</reference>
<keyword evidence="2" id="KW-1185">Reference proteome</keyword>
<sequence>MYYASPWHYSKWTNVTDRDSYRRVISNVLTFPTGFVVQEIHHRIRARSLIYRRCIAVGWTGPNGQGGYPITRTQEYITFRVEYQVKVKYNVLWGYRQYWRTSNWYYHRPSSSISSPRYITRPEVWRGV</sequence>
<evidence type="ECO:0000313" key="2">
    <source>
        <dbReference type="Proteomes" id="UP001501676"/>
    </source>
</evidence>
<evidence type="ECO:0000313" key="1">
    <source>
        <dbReference type="EMBL" id="GAA3399157.1"/>
    </source>
</evidence>
<accession>A0ABP6TCZ8</accession>
<comment type="caution">
    <text evidence="1">The sequence shown here is derived from an EMBL/GenBank/DDBJ whole genome shotgun (WGS) entry which is preliminary data.</text>
</comment>